<gene>
    <name evidence="5" type="ORF">MAPG_10070</name>
</gene>
<protein>
    <recommendedName>
        <fullName evidence="4">BZIP domain-containing protein</fullName>
    </recommendedName>
</protein>
<sequence>MASHIFRIFKPDETKEDRVQRRRDQLRDAQKNYRDRKTRYTRSLERELGRVRASEASLLREVGRLRSTLQNLTLTVRHHGLDVPDGSDIGSPLGSAGYAGIDDVIGSVPSGPASEVGTHSDQLSPGFSALGSRGPRPSPQQHSHSPSHSPESSATTDVCLGGWDSGVDTTSPGVRVCDVDPIGAGMDFVLTIERPCLGHLHGDLSKPDDPDGHALTASSHLLCINSGRPQQQPPPPRTSQPSQGASKEFQPSREGRVTNWI</sequence>
<dbReference type="SMART" id="SM00338">
    <property type="entry name" value="BRLZ"/>
    <property type="match status" value="1"/>
</dbReference>
<reference evidence="6" key="5">
    <citation type="submission" date="2015-06" db="UniProtKB">
        <authorList>
            <consortium name="EnsemblFungi"/>
        </authorList>
    </citation>
    <scope>IDENTIFICATION</scope>
    <source>
        <strain evidence="6">ATCC 64411</strain>
    </source>
</reference>
<dbReference type="InterPro" id="IPR046347">
    <property type="entry name" value="bZIP_sf"/>
</dbReference>
<dbReference type="EnsemblFungi" id="MAPG_10070T0">
    <property type="protein sequence ID" value="MAPG_10070T0"/>
    <property type="gene ID" value="MAPG_10070"/>
</dbReference>
<feature type="region of interest" description="Disordered" evidence="3">
    <location>
        <begin position="16"/>
        <end position="35"/>
    </location>
</feature>
<dbReference type="PROSITE" id="PS50217">
    <property type="entry name" value="BZIP"/>
    <property type="match status" value="1"/>
</dbReference>
<evidence type="ECO:0000313" key="6">
    <source>
        <dbReference type="EnsemblFungi" id="MAPG_10070T0"/>
    </source>
</evidence>
<comment type="subcellular location">
    <subcellularLocation>
        <location evidence="1">Nucleus</location>
    </subcellularLocation>
</comment>
<reference evidence="6" key="4">
    <citation type="journal article" date="2015" name="G3 (Bethesda)">
        <title>Genome sequences of three phytopathogenic species of the Magnaporthaceae family of fungi.</title>
        <authorList>
            <person name="Okagaki L.H."/>
            <person name="Nunes C.C."/>
            <person name="Sailsbery J."/>
            <person name="Clay B."/>
            <person name="Brown D."/>
            <person name="John T."/>
            <person name="Oh Y."/>
            <person name="Young N."/>
            <person name="Fitzgerald M."/>
            <person name="Haas B.J."/>
            <person name="Zeng Q."/>
            <person name="Young S."/>
            <person name="Adiconis X."/>
            <person name="Fan L."/>
            <person name="Levin J.Z."/>
            <person name="Mitchell T.K."/>
            <person name="Okubara P.A."/>
            <person name="Farman M.L."/>
            <person name="Kohn L.M."/>
            <person name="Birren B."/>
            <person name="Ma L.-J."/>
            <person name="Dean R.A."/>
        </authorList>
    </citation>
    <scope>NUCLEOTIDE SEQUENCE</scope>
    <source>
        <strain evidence="6">ATCC 64411 / 73-15</strain>
    </source>
</reference>
<name>A0A0C4EBL8_MAGP6</name>
<dbReference type="InterPro" id="IPR004827">
    <property type="entry name" value="bZIP"/>
</dbReference>
<feature type="compositionally biased region" description="Basic and acidic residues" evidence="3">
    <location>
        <begin position="250"/>
        <end position="261"/>
    </location>
</feature>
<dbReference type="InterPro" id="IPR050936">
    <property type="entry name" value="AP-1-like"/>
</dbReference>
<dbReference type="EMBL" id="ADBL01002584">
    <property type="status" value="NOT_ANNOTATED_CDS"/>
    <property type="molecule type" value="Genomic_DNA"/>
</dbReference>
<dbReference type="EMBL" id="GL876977">
    <property type="protein sequence ID" value="KLU91552.1"/>
    <property type="molecule type" value="Genomic_DNA"/>
</dbReference>
<dbReference type="Gene3D" id="1.20.5.170">
    <property type="match status" value="1"/>
</dbReference>
<dbReference type="AlphaFoldDB" id="A0A0C4EBL8"/>
<dbReference type="SUPFAM" id="SSF57959">
    <property type="entry name" value="Leucine zipper domain"/>
    <property type="match status" value="1"/>
</dbReference>
<dbReference type="GO" id="GO:0001228">
    <property type="term" value="F:DNA-binding transcription activator activity, RNA polymerase II-specific"/>
    <property type="evidence" value="ECO:0007669"/>
    <property type="project" value="TreeGrafter"/>
</dbReference>
<evidence type="ECO:0000256" key="1">
    <source>
        <dbReference type="ARBA" id="ARBA00004123"/>
    </source>
</evidence>
<evidence type="ECO:0000313" key="5">
    <source>
        <dbReference type="EMBL" id="KLU91552.1"/>
    </source>
</evidence>
<dbReference type="PANTHER" id="PTHR40621">
    <property type="entry name" value="TRANSCRIPTION FACTOR KAPC-RELATED"/>
    <property type="match status" value="1"/>
</dbReference>
<reference evidence="7" key="2">
    <citation type="submission" date="2010-05" db="EMBL/GenBank/DDBJ databases">
        <title>The genome sequence of Magnaporthe poae strain ATCC 64411.</title>
        <authorList>
            <person name="Ma L.-J."/>
            <person name="Dead R."/>
            <person name="Young S."/>
            <person name="Zeng Q."/>
            <person name="Koehrsen M."/>
            <person name="Alvarado L."/>
            <person name="Berlin A."/>
            <person name="Chapman S.B."/>
            <person name="Chen Z."/>
            <person name="Freedman E."/>
            <person name="Gellesch M."/>
            <person name="Goldberg J."/>
            <person name="Griggs A."/>
            <person name="Gujja S."/>
            <person name="Heilman E.R."/>
            <person name="Heiman D."/>
            <person name="Hepburn T."/>
            <person name="Howarth C."/>
            <person name="Jen D."/>
            <person name="Larson L."/>
            <person name="Mehta T."/>
            <person name="Neiman D."/>
            <person name="Pearson M."/>
            <person name="Roberts A."/>
            <person name="Saif S."/>
            <person name="Shea T."/>
            <person name="Shenoy N."/>
            <person name="Sisk P."/>
            <person name="Stolte C."/>
            <person name="Sykes S."/>
            <person name="Walk T."/>
            <person name="White J."/>
            <person name="Yandava C."/>
            <person name="Haas B."/>
            <person name="Nusbaum C."/>
            <person name="Birren B."/>
        </authorList>
    </citation>
    <scope>NUCLEOTIDE SEQUENCE [LARGE SCALE GENOMIC DNA]</scope>
    <source>
        <strain evidence="7">ATCC 64411 / 73-15</strain>
    </source>
</reference>
<dbReference type="Proteomes" id="UP000011715">
    <property type="component" value="Unassembled WGS sequence"/>
</dbReference>
<dbReference type="VEuPathDB" id="FungiDB:MAPG_10070"/>
<evidence type="ECO:0000313" key="7">
    <source>
        <dbReference type="Proteomes" id="UP000011715"/>
    </source>
</evidence>
<accession>A0A0C4EBL8</accession>
<keyword evidence="7" id="KW-1185">Reference proteome</keyword>
<dbReference type="eggNOG" id="ENOG502SPRN">
    <property type="taxonomic scope" value="Eukaryota"/>
</dbReference>
<reference evidence="5" key="3">
    <citation type="submission" date="2011-03" db="EMBL/GenBank/DDBJ databases">
        <title>Annotation of Magnaporthe poae ATCC 64411.</title>
        <authorList>
            <person name="Ma L.-J."/>
            <person name="Dead R."/>
            <person name="Young S.K."/>
            <person name="Zeng Q."/>
            <person name="Gargeya S."/>
            <person name="Fitzgerald M."/>
            <person name="Haas B."/>
            <person name="Abouelleil A."/>
            <person name="Alvarado L."/>
            <person name="Arachchi H.M."/>
            <person name="Berlin A."/>
            <person name="Brown A."/>
            <person name="Chapman S.B."/>
            <person name="Chen Z."/>
            <person name="Dunbar C."/>
            <person name="Freedman E."/>
            <person name="Gearin G."/>
            <person name="Gellesch M."/>
            <person name="Goldberg J."/>
            <person name="Griggs A."/>
            <person name="Gujja S."/>
            <person name="Heiman D."/>
            <person name="Howarth C."/>
            <person name="Larson L."/>
            <person name="Lui A."/>
            <person name="MacDonald P.J.P."/>
            <person name="Mehta T."/>
            <person name="Montmayeur A."/>
            <person name="Murphy C."/>
            <person name="Neiman D."/>
            <person name="Pearson M."/>
            <person name="Priest M."/>
            <person name="Roberts A."/>
            <person name="Saif S."/>
            <person name="Shea T."/>
            <person name="Shenoy N."/>
            <person name="Sisk P."/>
            <person name="Stolte C."/>
            <person name="Sykes S."/>
            <person name="Yandava C."/>
            <person name="Wortman J."/>
            <person name="Nusbaum C."/>
            <person name="Birren B."/>
        </authorList>
    </citation>
    <scope>NUCLEOTIDE SEQUENCE</scope>
    <source>
        <strain evidence="5">ATCC 64411</strain>
    </source>
</reference>
<feature type="region of interest" description="Disordered" evidence="3">
    <location>
        <begin position="225"/>
        <end position="261"/>
    </location>
</feature>
<evidence type="ECO:0000259" key="4">
    <source>
        <dbReference type="PROSITE" id="PS50217"/>
    </source>
</evidence>
<keyword evidence="2" id="KW-0539">Nucleus</keyword>
<feature type="domain" description="BZIP" evidence="4">
    <location>
        <begin position="16"/>
        <end position="79"/>
    </location>
</feature>
<feature type="compositionally biased region" description="Low complexity" evidence="3">
    <location>
        <begin position="139"/>
        <end position="153"/>
    </location>
</feature>
<dbReference type="STRING" id="644358.A0A0C4EBL8"/>
<dbReference type="CDD" id="cd14688">
    <property type="entry name" value="bZIP_YAP"/>
    <property type="match status" value="1"/>
</dbReference>
<dbReference type="GO" id="GO:0090575">
    <property type="term" value="C:RNA polymerase II transcription regulator complex"/>
    <property type="evidence" value="ECO:0007669"/>
    <property type="project" value="TreeGrafter"/>
</dbReference>
<feature type="region of interest" description="Disordered" evidence="3">
    <location>
        <begin position="109"/>
        <end position="165"/>
    </location>
</feature>
<evidence type="ECO:0000256" key="2">
    <source>
        <dbReference type="ARBA" id="ARBA00023242"/>
    </source>
</evidence>
<organism evidence="6 7">
    <name type="scientific">Magnaporthiopsis poae (strain ATCC 64411 / 73-15)</name>
    <name type="common">Kentucky bluegrass fungus</name>
    <name type="synonym">Magnaporthe poae</name>
    <dbReference type="NCBI Taxonomy" id="644358"/>
    <lineage>
        <taxon>Eukaryota</taxon>
        <taxon>Fungi</taxon>
        <taxon>Dikarya</taxon>
        <taxon>Ascomycota</taxon>
        <taxon>Pezizomycotina</taxon>
        <taxon>Sordariomycetes</taxon>
        <taxon>Sordariomycetidae</taxon>
        <taxon>Magnaporthales</taxon>
        <taxon>Magnaporthaceae</taxon>
        <taxon>Magnaporthiopsis</taxon>
    </lineage>
</organism>
<dbReference type="OrthoDB" id="2590011at2759"/>
<reference evidence="5" key="1">
    <citation type="submission" date="2010-05" db="EMBL/GenBank/DDBJ databases">
        <title>The Genome Sequence of Magnaporthe poae strain ATCC 64411.</title>
        <authorList>
            <consortium name="The Broad Institute Genome Sequencing Platform"/>
            <consortium name="Broad Institute Genome Sequencing Center for Infectious Disease"/>
            <person name="Ma L.-J."/>
            <person name="Dead R."/>
            <person name="Young S."/>
            <person name="Zeng Q."/>
            <person name="Koehrsen M."/>
            <person name="Alvarado L."/>
            <person name="Berlin A."/>
            <person name="Chapman S.B."/>
            <person name="Chen Z."/>
            <person name="Freedman E."/>
            <person name="Gellesch M."/>
            <person name="Goldberg J."/>
            <person name="Griggs A."/>
            <person name="Gujja S."/>
            <person name="Heilman E.R."/>
            <person name="Heiman D."/>
            <person name="Hepburn T."/>
            <person name="Howarth C."/>
            <person name="Jen D."/>
            <person name="Larson L."/>
            <person name="Mehta T."/>
            <person name="Neiman D."/>
            <person name="Pearson M."/>
            <person name="Roberts A."/>
            <person name="Saif S."/>
            <person name="Shea T."/>
            <person name="Shenoy N."/>
            <person name="Sisk P."/>
            <person name="Stolte C."/>
            <person name="Sykes S."/>
            <person name="Walk T."/>
            <person name="White J."/>
            <person name="Yandava C."/>
            <person name="Haas B."/>
            <person name="Nusbaum C."/>
            <person name="Birren B."/>
        </authorList>
    </citation>
    <scope>NUCLEOTIDE SEQUENCE</scope>
    <source>
        <strain evidence="5">ATCC 64411</strain>
    </source>
</reference>
<proteinExistence type="predicted"/>
<evidence type="ECO:0000256" key="3">
    <source>
        <dbReference type="SAM" id="MobiDB-lite"/>
    </source>
</evidence>
<dbReference type="GO" id="GO:0000976">
    <property type="term" value="F:transcription cis-regulatory region binding"/>
    <property type="evidence" value="ECO:0007669"/>
    <property type="project" value="InterPro"/>
</dbReference>
<dbReference type="PANTHER" id="PTHR40621:SF6">
    <property type="entry name" value="AP-1-LIKE TRANSCRIPTION FACTOR YAP1-RELATED"/>
    <property type="match status" value="1"/>
</dbReference>